<reference evidence="3 4" key="1">
    <citation type="submission" date="2014-09" db="EMBL/GenBank/DDBJ databases">
        <title>Alistipes sp. 627, sp. nov., a novel member of the family Rikenellaceae isolated from human faeces.</title>
        <authorList>
            <person name="Shkoporov A.N."/>
            <person name="Chaplin A.V."/>
            <person name="Motuzova O.V."/>
            <person name="Kafarskaia L.I."/>
            <person name="Khokhlova E.V."/>
            <person name="Efimov B.A."/>
        </authorList>
    </citation>
    <scope>NUCLEOTIDE SEQUENCE [LARGE SCALE GENOMIC DNA]</scope>
    <source>
        <strain evidence="3 4">627</strain>
    </source>
</reference>
<feature type="domain" description="TGS" evidence="2">
    <location>
        <begin position="404"/>
        <end position="465"/>
    </location>
</feature>
<dbReference type="PROSITE" id="PS51880">
    <property type="entry name" value="TGS"/>
    <property type="match status" value="1"/>
</dbReference>
<dbReference type="Pfam" id="PF02824">
    <property type="entry name" value="TGS"/>
    <property type="match status" value="1"/>
</dbReference>
<evidence type="ECO:0000313" key="3">
    <source>
        <dbReference type="EMBL" id="KHE42200.1"/>
    </source>
</evidence>
<dbReference type="Pfam" id="PF13291">
    <property type="entry name" value="ACT_4"/>
    <property type="match status" value="1"/>
</dbReference>
<dbReference type="InterPro" id="IPR043519">
    <property type="entry name" value="NT_sf"/>
</dbReference>
<dbReference type="InterPro" id="IPR045865">
    <property type="entry name" value="ACT-like_dom_sf"/>
</dbReference>
<organism evidence="3 4">
    <name type="scientific">Alistipes inops</name>
    <dbReference type="NCBI Taxonomy" id="1501391"/>
    <lineage>
        <taxon>Bacteria</taxon>
        <taxon>Pseudomonadati</taxon>
        <taxon>Bacteroidota</taxon>
        <taxon>Bacteroidia</taxon>
        <taxon>Bacteroidales</taxon>
        <taxon>Rikenellaceae</taxon>
        <taxon>Alistipes</taxon>
    </lineage>
</organism>
<evidence type="ECO:0000259" key="2">
    <source>
        <dbReference type="PROSITE" id="PS51880"/>
    </source>
</evidence>
<dbReference type="EMBL" id="JRGF01000006">
    <property type="protein sequence ID" value="KHE42200.1"/>
    <property type="molecule type" value="Genomic_DNA"/>
</dbReference>
<accession>A0ABR4YIW6</accession>
<proteinExistence type="inferred from homology"/>
<dbReference type="PANTHER" id="PTHR21262:SF31">
    <property type="entry name" value="GTP PYROPHOSPHOKINASE"/>
    <property type="match status" value="1"/>
</dbReference>
<dbReference type="Pfam" id="PF04607">
    <property type="entry name" value="RelA_SpoT"/>
    <property type="match status" value="1"/>
</dbReference>
<gene>
    <name evidence="3" type="ORF">LG35_06530</name>
</gene>
<dbReference type="NCBIfam" id="TIGR00691">
    <property type="entry name" value="spoT_relA"/>
    <property type="match status" value="1"/>
</dbReference>
<dbReference type="InterPro" id="IPR033655">
    <property type="entry name" value="TGS_RelA/SpoT"/>
</dbReference>
<sequence>MATAGYSEEHEIIITDRFNDLLSSCSKIVKKEEDWELIRKAFFLAKEAHKGVLRRSGEPYILHPLAVAKIVVEEIGLGVKSVAAALLHDVVEDTAYTVEEIDTIFGEKIAYMVDGLTKMAGVVNTDTSKQAAYFRKVLLTLSDDVRVILIKIADRLHNMRTMASMPRDKQVKISSETLYLFAPLAYRLGLYAIKTELEDLSLRYRYPEQYFEIVRKLDETEPDRNEFINRFIAPIRQRLTESGIDFTIAGRVKSIFSIWSKMQRKGISFEDVYDLFAIRIVFKPTELIPEKSQCWHIYSLITDIYAPKPDRIRDWVNFPKANGYEALHATVMGPDGIWAEVQIRSERMEEIAERGFAAHWKYKQAHSSEDEFDKWLKEVRNALKGPTEDAVEFLDNVRLTLYTNEIVVFTPKGEPRKMPQGATVLDFAYNIHTNVGNKAIGAKVNHKIESIFETLKNGDQIEIITSDNSRPNLEWLDHVTTAKAKQSITTYLKRSRENNIERGIELFDRRMEEFGITPSARVFRKILPAYECSNKDEFYSKLGSGIINLDGVDKVLRQNSMSKVLKFWDIQLTKPFKSDKQDTLLVGNSDTKDGNTPKFVIAEGCNPIPGDDIVGYRTPGTNTIVVHKAGCEDITRLAAQHGENIITSIKWSSYKAESYLAEIEVRGIDRVGILVDLSQVITLELGINIRELAIQSHDGIFEGKISVYVKDTENLNALLDRVGSIKGIEKVKRTL</sequence>
<dbReference type="CDD" id="cd01668">
    <property type="entry name" value="TGS_RSH"/>
    <property type="match status" value="1"/>
</dbReference>
<name>A0ABR4YIW6_9BACT</name>
<dbReference type="Gene3D" id="3.30.460.10">
    <property type="entry name" value="Beta Polymerase, domain 2"/>
    <property type="match status" value="1"/>
</dbReference>
<evidence type="ECO:0000256" key="1">
    <source>
        <dbReference type="RuleBase" id="RU003847"/>
    </source>
</evidence>
<comment type="function">
    <text evidence="1">In eubacteria ppGpp (guanosine 3'-diphosphate 5'-diphosphate) is a mediator of the stringent response that coordinates a variety of cellular activities in response to changes in nutritional abundance.</text>
</comment>
<dbReference type="SUPFAM" id="SSF81271">
    <property type="entry name" value="TGS-like"/>
    <property type="match status" value="1"/>
</dbReference>
<dbReference type="InterPro" id="IPR012676">
    <property type="entry name" value="TGS-like"/>
</dbReference>
<dbReference type="Pfam" id="PF13328">
    <property type="entry name" value="HD_4"/>
    <property type="match status" value="1"/>
</dbReference>
<dbReference type="Gene3D" id="1.10.3210.10">
    <property type="entry name" value="Hypothetical protein af1432"/>
    <property type="match status" value="1"/>
</dbReference>
<dbReference type="Gene3D" id="3.30.70.260">
    <property type="match status" value="1"/>
</dbReference>
<dbReference type="SMART" id="SM00471">
    <property type="entry name" value="HDc"/>
    <property type="match status" value="1"/>
</dbReference>
<dbReference type="SUPFAM" id="SSF55021">
    <property type="entry name" value="ACT-like"/>
    <property type="match status" value="1"/>
</dbReference>
<dbReference type="CDD" id="cd00077">
    <property type="entry name" value="HDc"/>
    <property type="match status" value="1"/>
</dbReference>
<dbReference type="SUPFAM" id="SSF109604">
    <property type="entry name" value="HD-domain/PDEase-like"/>
    <property type="match status" value="1"/>
</dbReference>
<evidence type="ECO:0000313" key="4">
    <source>
        <dbReference type="Proteomes" id="UP000030889"/>
    </source>
</evidence>
<dbReference type="CDD" id="cd04876">
    <property type="entry name" value="ACT_RelA-SpoT"/>
    <property type="match status" value="1"/>
</dbReference>
<dbReference type="InterPro" id="IPR002912">
    <property type="entry name" value="ACT_dom"/>
</dbReference>
<dbReference type="Gene3D" id="3.10.20.30">
    <property type="match status" value="1"/>
</dbReference>
<dbReference type="InterPro" id="IPR003607">
    <property type="entry name" value="HD/PDEase_dom"/>
</dbReference>
<dbReference type="SMART" id="SM00954">
    <property type="entry name" value="RelA_SpoT"/>
    <property type="match status" value="1"/>
</dbReference>
<comment type="caution">
    <text evidence="3">The sequence shown here is derived from an EMBL/GenBank/DDBJ whole genome shotgun (WGS) entry which is preliminary data.</text>
</comment>
<comment type="similarity">
    <text evidence="1">Belongs to the relA/spoT family.</text>
</comment>
<protein>
    <submittedName>
        <fullName evidence="3">GTP pyrophosphokinase</fullName>
    </submittedName>
</protein>
<dbReference type="InterPro" id="IPR004811">
    <property type="entry name" value="RelA/Spo_fam"/>
</dbReference>
<dbReference type="InterPro" id="IPR012675">
    <property type="entry name" value="Beta-grasp_dom_sf"/>
</dbReference>
<dbReference type="InterPro" id="IPR007685">
    <property type="entry name" value="RelA_SpoT"/>
</dbReference>
<dbReference type="RefSeq" id="WP_035473308.1">
    <property type="nucleotide sequence ID" value="NZ_JRGF01000006.1"/>
</dbReference>
<dbReference type="CDD" id="cd05399">
    <property type="entry name" value="NT_Rel-Spo_like"/>
    <property type="match status" value="1"/>
</dbReference>
<dbReference type="PANTHER" id="PTHR21262">
    <property type="entry name" value="GUANOSINE-3',5'-BIS DIPHOSPHATE 3'-PYROPHOSPHOHYDROLASE"/>
    <property type="match status" value="1"/>
</dbReference>
<dbReference type="InterPro" id="IPR004095">
    <property type="entry name" value="TGS"/>
</dbReference>
<dbReference type="SUPFAM" id="SSF81301">
    <property type="entry name" value="Nucleotidyltransferase"/>
    <property type="match status" value="1"/>
</dbReference>
<dbReference type="Proteomes" id="UP000030889">
    <property type="component" value="Unassembled WGS sequence"/>
</dbReference>
<keyword evidence="4" id="KW-1185">Reference proteome</keyword>